<evidence type="ECO:0000313" key="3">
    <source>
        <dbReference type="Proteomes" id="UP000053268"/>
    </source>
</evidence>
<feature type="chain" id="PRO_5008263982" evidence="1">
    <location>
        <begin position="20"/>
        <end position="95"/>
    </location>
</feature>
<accession>A0A194Q2B5</accession>
<dbReference type="Proteomes" id="UP000053268">
    <property type="component" value="Unassembled WGS sequence"/>
</dbReference>
<gene>
    <name evidence="2" type="ORF">RR46_02356</name>
</gene>
<keyword evidence="1" id="KW-0732">Signal</keyword>
<name>A0A194Q2B5_PAPXU</name>
<reference evidence="2 3" key="1">
    <citation type="journal article" date="2015" name="Nat. Commun.">
        <title>Outbred genome sequencing and CRISPR/Cas9 gene editing in butterflies.</title>
        <authorList>
            <person name="Li X."/>
            <person name="Fan D."/>
            <person name="Zhang W."/>
            <person name="Liu G."/>
            <person name="Zhang L."/>
            <person name="Zhao L."/>
            <person name="Fang X."/>
            <person name="Chen L."/>
            <person name="Dong Y."/>
            <person name="Chen Y."/>
            <person name="Ding Y."/>
            <person name="Zhao R."/>
            <person name="Feng M."/>
            <person name="Zhu Y."/>
            <person name="Feng Y."/>
            <person name="Jiang X."/>
            <person name="Zhu D."/>
            <person name="Xiang H."/>
            <person name="Feng X."/>
            <person name="Li S."/>
            <person name="Wang J."/>
            <person name="Zhang G."/>
            <person name="Kronforst M.R."/>
            <person name="Wang W."/>
        </authorList>
    </citation>
    <scope>NUCLEOTIDE SEQUENCE [LARGE SCALE GENOMIC DNA]</scope>
    <source>
        <strain evidence="2">Ya'a_city_454_Px</strain>
        <tissue evidence="2">Whole body</tissue>
    </source>
</reference>
<sequence>MSSVTLILIAIALGQAVDGIFIKRQYPNYELEYLNSSAEESEPTSDPCAQCRLDSPYGNGQHVRSVDEGNMRRSELLRLVENEPMLRALLYNARS</sequence>
<organism evidence="2 3">
    <name type="scientific">Papilio xuthus</name>
    <name type="common">Asian swallowtail butterfly</name>
    <dbReference type="NCBI Taxonomy" id="66420"/>
    <lineage>
        <taxon>Eukaryota</taxon>
        <taxon>Metazoa</taxon>
        <taxon>Ecdysozoa</taxon>
        <taxon>Arthropoda</taxon>
        <taxon>Hexapoda</taxon>
        <taxon>Insecta</taxon>
        <taxon>Pterygota</taxon>
        <taxon>Neoptera</taxon>
        <taxon>Endopterygota</taxon>
        <taxon>Lepidoptera</taxon>
        <taxon>Glossata</taxon>
        <taxon>Ditrysia</taxon>
        <taxon>Papilionoidea</taxon>
        <taxon>Papilionidae</taxon>
        <taxon>Papilioninae</taxon>
        <taxon>Papilio</taxon>
    </lineage>
</organism>
<dbReference type="EMBL" id="KQ459581">
    <property type="protein sequence ID" value="KPI99139.1"/>
    <property type="molecule type" value="Genomic_DNA"/>
</dbReference>
<proteinExistence type="predicted"/>
<keyword evidence="3" id="KW-1185">Reference proteome</keyword>
<evidence type="ECO:0000256" key="1">
    <source>
        <dbReference type="SAM" id="SignalP"/>
    </source>
</evidence>
<protein>
    <submittedName>
        <fullName evidence="2">Uncharacterized protein</fullName>
    </submittedName>
</protein>
<evidence type="ECO:0000313" key="2">
    <source>
        <dbReference type="EMBL" id="KPI99139.1"/>
    </source>
</evidence>
<feature type="signal peptide" evidence="1">
    <location>
        <begin position="1"/>
        <end position="19"/>
    </location>
</feature>
<dbReference type="AlphaFoldDB" id="A0A194Q2B5"/>